<name>A0A915JZC6_ROMCU</name>
<dbReference type="Proteomes" id="UP000887565">
    <property type="component" value="Unplaced"/>
</dbReference>
<accession>A0A915JZC6</accession>
<organism evidence="1 2">
    <name type="scientific">Romanomermis culicivorax</name>
    <name type="common">Nematode worm</name>
    <dbReference type="NCBI Taxonomy" id="13658"/>
    <lineage>
        <taxon>Eukaryota</taxon>
        <taxon>Metazoa</taxon>
        <taxon>Ecdysozoa</taxon>
        <taxon>Nematoda</taxon>
        <taxon>Enoplea</taxon>
        <taxon>Dorylaimia</taxon>
        <taxon>Mermithida</taxon>
        <taxon>Mermithoidea</taxon>
        <taxon>Mermithidae</taxon>
        <taxon>Romanomermis</taxon>
    </lineage>
</organism>
<proteinExistence type="predicted"/>
<reference evidence="2" key="1">
    <citation type="submission" date="2022-11" db="UniProtKB">
        <authorList>
            <consortium name="WormBaseParasite"/>
        </authorList>
    </citation>
    <scope>IDENTIFICATION</scope>
</reference>
<dbReference type="WBParaSite" id="nRc.2.0.1.t31752-RA">
    <property type="protein sequence ID" value="nRc.2.0.1.t31752-RA"/>
    <property type="gene ID" value="nRc.2.0.1.g31752"/>
</dbReference>
<sequence length="76" mass="8372">FEAENIFGHPKHSHESGLTALRTPVVLRRAVVALCALDTKISPSMLYLDDWERLAALLLLGDLPSTSLHLASTEYV</sequence>
<evidence type="ECO:0000313" key="1">
    <source>
        <dbReference type="Proteomes" id="UP000887565"/>
    </source>
</evidence>
<evidence type="ECO:0000313" key="2">
    <source>
        <dbReference type="WBParaSite" id="nRc.2.0.1.t31752-RA"/>
    </source>
</evidence>
<protein>
    <submittedName>
        <fullName evidence="2">Uncharacterized protein</fullName>
    </submittedName>
</protein>
<dbReference type="AlphaFoldDB" id="A0A915JZC6"/>
<keyword evidence="1" id="KW-1185">Reference proteome</keyword>